<dbReference type="GO" id="GO:0003987">
    <property type="term" value="F:acetate-CoA ligase activity"/>
    <property type="evidence" value="ECO:0007669"/>
    <property type="project" value="UniProtKB-EC"/>
</dbReference>
<evidence type="ECO:0000259" key="7">
    <source>
        <dbReference type="Pfam" id="PF00501"/>
    </source>
</evidence>
<organism evidence="10 11">
    <name type="scientific">Sulfobacillus benefaciens</name>
    <dbReference type="NCBI Taxonomy" id="453960"/>
    <lineage>
        <taxon>Bacteria</taxon>
        <taxon>Bacillati</taxon>
        <taxon>Bacillota</taxon>
        <taxon>Clostridia</taxon>
        <taxon>Eubacteriales</taxon>
        <taxon>Clostridiales Family XVII. Incertae Sedis</taxon>
        <taxon>Sulfobacillus</taxon>
    </lineage>
</organism>
<dbReference type="Gene3D" id="3.30.300.30">
    <property type="match status" value="1"/>
</dbReference>
<dbReference type="Pfam" id="PF13193">
    <property type="entry name" value="AMP-binding_C"/>
    <property type="match status" value="1"/>
</dbReference>
<evidence type="ECO:0000256" key="6">
    <source>
        <dbReference type="ARBA" id="ARBA00022990"/>
    </source>
</evidence>
<dbReference type="InterPro" id="IPR020845">
    <property type="entry name" value="AMP-binding_CS"/>
</dbReference>
<evidence type="ECO:0000259" key="8">
    <source>
        <dbReference type="Pfam" id="PF13193"/>
    </source>
</evidence>
<name>A0A2T2XJY1_9FIRM</name>
<evidence type="ECO:0000313" key="10">
    <source>
        <dbReference type="EMBL" id="PSR34806.1"/>
    </source>
</evidence>
<dbReference type="InterPro" id="IPR045851">
    <property type="entry name" value="AMP-bd_C_sf"/>
</dbReference>
<gene>
    <name evidence="10" type="ORF">C7B46_03600</name>
</gene>
<dbReference type="GO" id="GO:0005524">
    <property type="term" value="F:ATP binding"/>
    <property type="evidence" value="ECO:0007669"/>
    <property type="project" value="UniProtKB-KW"/>
</dbReference>
<dbReference type="Gene3D" id="3.40.50.12780">
    <property type="entry name" value="N-terminal domain of ligase-like"/>
    <property type="match status" value="1"/>
</dbReference>
<evidence type="ECO:0000256" key="2">
    <source>
        <dbReference type="ARBA" id="ARBA00013275"/>
    </source>
</evidence>
<evidence type="ECO:0000256" key="4">
    <source>
        <dbReference type="ARBA" id="ARBA00022741"/>
    </source>
</evidence>
<dbReference type="Pfam" id="PF16177">
    <property type="entry name" value="ACAS_N"/>
    <property type="match status" value="1"/>
</dbReference>
<dbReference type="SUPFAM" id="SSF56801">
    <property type="entry name" value="Acetyl-CoA synthetase-like"/>
    <property type="match status" value="1"/>
</dbReference>
<feature type="domain" description="AMP-binding enzyme C-terminal" evidence="8">
    <location>
        <begin position="540"/>
        <end position="614"/>
    </location>
</feature>
<dbReference type="AlphaFoldDB" id="A0A2T2XJY1"/>
<dbReference type="EMBL" id="PXYW01000006">
    <property type="protein sequence ID" value="PSR34806.1"/>
    <property type="molecule type" value="Genomic_DNA"/>
</dbReference>
<comment type="caution">
    <text evidence="10">The sequence shown here is derived from an EMBL/GenBank/DDBJ whole genome shotgun (WGS) entry which is preliminary data.</text>
</comment>
<keyword evidence="3" id="KW-0436">Ligase</keyword>
<evidence type="ECO:0000259" key="9">
    <source>
        <dbReference type="Pfam" id="PF16177"/>
    </source>
</evidence>
<dbReference type="PROSITE" id="PS00455">
    <property type="entry name" value="AMP_BINDING"/>
    <property type="match status" value="1"/>
</dbReference>
<evidence type="ECO:0000256" key="1">
    <source>
        <dbReference type="ARBA" id="ARBA00006432"/>
    </source>
</evidence>
<sequence length="652" mass="71917">MIPNPFEQAKIVWQPTPDWLEQANLTRFMRKHSIDSLESLRQQAAADPAWFWDSVMEDLSWPFTERYHTTVDLSDGIAWPRFFVGGQTNLAMAAVDRHAVGDLADKVAVISHPELGAVKTWTYRQLYDQANQLAAQLVKIGVGLGDVVGVYLPMTGEAVVAILALAKVGAIFLPVFSGYGAEALRIRLEDANAKVLICADGMTRRGKSLPMKAIADQAVSELHGQIEHLIVVQKTHQEVPWTPSRDLWWHNLVGGELMPNQTRVVDSQTPLMVIYTSGTTGKPKGAVHTHTGFPVKCTQDLQHSFDFKPTDTLFWFTDMGWMMGPFMVYGGLITGATIVLYDGTPDWPDPQVLWRLLDEHRVTVFGISPTVIRALMVYGTEPLASYTFDSLRILGSSGEPWNPDPWEWFFTQVGHQRCPIVNYSGGTEISGGILAASAVEAQKPCAFSGPIPGMAAVVLDDQGNPVTQQVGELAITVPWPGMTRGFLHDRERYLDSYWRRFPGVWVHGDFAYIDAQGFWYILGRSDDTMKLAGKRVGPAEIESILVSHPQVAEAAAIGVPHPVKGEALVCFVVLLDPKPPAEELAHLVESSMGKALKPSKIIVVDELPKTRNGKVVRRAIKARYLGQPLGDTSGIENLAALESIHLEMSTDR</sequence>
<dbReference type="PANTHER" id="PTHR24095:SF14">
    <property type="entry name" value="ACETYL-COENZYME A SYNTHETASE 1"/>
    <property type="match status" value="1"/>
</dbReference>
<evidence type="ECO:0000256" key="3">
    <source>
        <dbReference type="ARBA" id="ARBA00022598"/>
    </source>
</evidence>
<dbReference type="InterPro" id="IPR032387">
    <property type="entry name" value="ACAS_N"/>
</dbReference>
<dbReference type="EC" id="6.2.1.1" evidence="2"/>
<proteinExistence type="inferred from homology"/>
<keyword evidence="4" id="KW-0547">Nucleotide-binding</keyword>
<dbReference type="InterPro" id="IPR025110">
    <property type="entry name" value="AMP-bd_C"/>
</dbReference>
<evidence type="ECO:0000313" key="11">
    <source>
        <dbReference type="Proteomes" id="UP000242972"/>
    </source>
</evidence>
<comment type="similarity">
    <text evidence="1">Belongs to the ATP-dependent AMP-binding enzyme family.</text>
</comment>
<dbReference type="InterPro" id="IPR000873">
    <property type="entry name" value="AMP-dep_synth/lig_dom"/>
</dbReference>
<dbReference type="InterPro" id="IPR042099">
    <property type="entry name" value="ANL_N_sf"/>
</dbReference>
<keyword evidence="5" id="KW-0067">ATP-binding</keyword>
<reference evidence="10 11" key="1">
    <citation type="journal article" date="2014" name="BMC Genomics">
        <title>Comparison of environmental and isolate Sulfobacillus genomes reveals diverse carbon, sulfur, nitrogen, and hydrogen metabolisms.</title>
        <authorList>
            <person name="Justice N.B."/>
            <person name="Norman A."/>
            <person name="Brown C.T."/>
            <person name="Singh A."/>
            <person name="Thomas B.C."/>
            <person name="Banfield J.F."/>
        </authorList>
    </citation>
    <scope>NUCLEOTIDE SEQUENCE [LARGE SCALE GENOMIC DNA]</scope>
    <source>
        <strain evidence="10">AMDSBA4</strain>
    </source>
</reference>
<keyword evidence="6" id="KW-0007">Acetylation</keyword>
<dbReference type="Proteomes" id="UP000242972">
    <property type="component" value="Unassembled WGS sequence"/>
</dbReference>
<dbReference type="PANTHER" id="PTHR24095">
    <property type="entry name" value="ACETYL-COENZYME A SYNTHETASE"/>
    <property type="match status" value="1"/>
</dbReference>
<protein>
    <recommendedName>
        <fullName evidence="2">acetate--CoA ligase</fullName>
        <ecNumber evidence="2">6.2.1.1</ecNumber>
    </recommendedName>
</protein>
<evidence type="ECO:0000256" key="5">
    <source>
        <dbReference type="ARBA" id="ARBA00022840"/>
    </source>
</evidence>
<dbReference type="GO" id="GO:0006085">
    <property type="term" value="P:acetyl-CoA biosynthetic process"/>
    <property type="evidence" value="ECO:0007669"/>
    <property type="project" value="TreeGrafter"/>
</dbReference>
<accession>A0A2T2XJY1</accession>
<dbReference type="Pfam" id="PF00501">
    <property type="entry name" value="AMP-binding"/>
    <property type="match status" value="1"/>
</dbReference>
<feature type="domain" description="AMP-dependent synthetase/ligase" evidence="7">
    <location>
        <begin position="101"/>
        <end position="486"/>
    </location>
</feature>
<feature type="domain" description="Acetyl-coenzyme A synthetase N-terminal" evidence="9">
    <location>
        <begin position="38"/>
        <end position="92"/>
    </location>
</feature>